<proteinExistence type="predicted"/>
<dbReference type="GO" id="GO:0005975">
    <property type="term" value="P:carbohydrate metabolic process"/>
    <property type="evidence" value="ECO:0007669"/>
    <property type="project" value="InterPro"/>
</dbReference>
<protein>
    <submittedName>
        <fullName evidence="2">Alpha-amylase</fullName>
    </submittedName>
</protein>
<evidence type="ECO:0000259" key="1">
    <source>
        <dbReference type="Pfam" id="PF00128"/>
    </source>
</evidence>
<name>A0A060C9D5_9CHLR</name>
<evidence type="ECO:0000313" key="2">
    <source>
        <dbReference type="EMBL" id="AIA91829.1"/>
    </source>
</evidence>
<dbReference type="SUPFAM" id="SSF51445">
    <property type="entry name" value="(Trans)glycosidases"/>
    <property type="match status" value="1"/>
</dbReference>
<dbReference type="EMBL" id="KF124513">
    <property type="protein sequence ID" value="AIA91829.1"/>
    <property type="molecule type" value="Genomic_DNA"/>
</dbReference>
<accession>A0A060C9D5</accession>
<organism evidence="2">
    <name type="scientific">uncultured Herpetosiphon sp</name>
    <dbReference type="NCBI Taxonomy" id="290606"/>
    <lineage>
        <taxon>Bacteria</taxon>
        <taxon>Bacillati</taxon>
        <taxon>Chloroflexota</taxon>
        <taxon>Chloroflexia</taxon>
        <taxon>Herpetosiphonales</taxon>
        <taxon>Herpetosiphonaceae</taxon>
        <taxon>Herpetosiphon</taxon>
        <taxon>environmental samples</taxon>
    </lineage>
</organism>
<sequence>MSRSATNHRYDSRDARLVDDNLAVLGDFEASMAYFTEFAAEVEARGMHLILDGVPNHTSSDSPFFDR</sequence>
<dbReference type="Pfam" id="PF00128">
    <property type="entry name" value="Alpha-amylase"/>
    <property type="match status" value="1"/>
</dbReference>
<reference evidence="2" key="1">
    <citation type="journal article" date="2013" name="Environ. Microbiol.">
        <title>Seasonally variable intestinal metagenomes of the red palm weevil (Rhynchophorus ferrugineus).</title>
        <authorList>
            <person name="Jia S."/>
            <person name="Zhang X."/>
            <person name="Zhang G."/>
            <person name="Yin A."/>
            <person name="Zhang S."/>
            <person name="Li F."/>
            <person name="Wang L."/>
            <person name="Zhao D."/>
            <person name="Yun Q."/>
            <person name="Tala"/>
            <person name="Wang J."/>
            <person name="Sun G."/>
            <person name="Baabdullah M."/>
            <person name="Yu X."/>
            <person name="Hu S."/>
            <person name="Al-Mssallem I.S."/>
            <person name="Yu J."/>
        </authorList>
    </citation>
    <scope>NUCLEOTIDE SEQUENCE</scope>
</reference>
<feature type="domain" description="Glycosyl hydrolase family 13 catalytic" evidence="1">
    <location>
        <begin position="6"/>
        <end position="66"/>
    </location>
</feature>
<dbReference type="InterPro" id="IPR006047">
    <property type="entry name" value="GH13_cat_dom"/>
</dbReference>
<dbReference type="InterPro" id="IPR017853">
    <property type="entry name" value="GH"/>
</dbReference>
<dbReference type="Gene3D" id="3.20.20.80">
    <property type="entry name" value="Glycosidases"/>
    <property type="match status" value="1"/>
</dbReference>
<dbReference type="AlphaFoldDB" id="A0A060C9D5"/>